<dbReference type="SUPFAM" id="SSF160930">
    <property type="entry name" value="FlhC-like"/>
    <property type="match status" value="1"/>
</dbReference>
<proteinExistence type="predicted"/>
<dbReference type="KEGG" id="xba:C7S18_20900"/>
<evidence type="ECO:0008006" key="3">
    <source>
        <dbReference type="Google" id="ProtNLM"/>
    </source>
</evidence>
<dbReference type="EMBL" id="CP027860">
    <property type="protein sequence ID" value="AVP99478.1"/>
    <property type="molecule type" value="Genomic_DNA"/>
</dbReference>
<dbReference type="Proteomes" id="UP000241074">
    <property type="component" value="Chromosome"/>
</dbReference>
<gene>
    <name evidence="1" type="ORF">C7S18_20900</name>
</gene>
<reference evidence="1 2" key="1">
    <citation type="submission" date="2018-03" db="EMBL/GenBank/DDBJ databases">
        <title>Ahniella affigens gen. nov., sp. nov., a gammaproteobacterium isolated from sandy soil near a stream.</title>
        <authorList>
            <person name="Ko Y."/>
            <person name="Kim J.-H."/>
        </authorList>
    </citation>
    <scope>NUCLEOTIDE SEQUENCE [LARGE SCALE GENOMIC DNA]</scope>
    <source>
        <strain evidence="1 2">D13</strain>
    </source>
</reference>
<name>A0A2P1PXA5_9GAMM</name>
<accession>A0A2P1PXA5</accession>
<keyword evidence="2" id="KW-1185">Reference proteome</keyword>
<protein>
    <recommendedName>
        <fullName evidence="3">Flagellar transcriptional regulator FlhC</fullName>
    </recommendedName>
</protein>
<reference evidence="1 2" key="2">
    <citation type="submission" date="2018-03" db="EMBL/GenBank/DDBJ databases">
        <authorList>
            <person name="Keele B.F."/>
        </authorList>
    </citation>
    <scope>NUCLEOTIDE SEQUENCE [LARGE SCALE GENOMIC DNA]</scope>
    <source>
        <strain evidence="1 2">D13</strain>
    </source>
</reference>
<evidence type="ECO:0000313" key="2">
    <source>
        <dbReference type="Proteomes" id="UP000241074"/>
    </source>
</evidence>
<dbReference type="AlphaFoldDB" id="A0A2P1PXA5"/>
<sequence length="159" mass="17990">MTLTGMPPHTVKILTDRDVGARKSGRQPGSIERLQDDSHLRLHCSVFVHAYLKAREVAEPFYDSRPFVRALRTLEARSPEHGISADLFFYALQQYQEGVLALERCLSCGAHYLRITQLKDAKRKLEGDCFICTYRFRQPGRTASLTGKELIALALKQPG</sequence>
<evidence type="ECO:0000313" key="1">
    <source>
        <dbReference type="EMBL" id="AVP99478.1"/>
    </source>
</evidence>
<organism evidence="1 2">
    <name type="scientific">Ahniella affigens</name>
    <dbReference type="NCBI Taxonomy" id="2021234"/>
    <lineage>
        <taxon>Bacteria</taxon>
        <taxon>Pseudomonadati</taxon>
        <taxon>Pseudomonadota</taxon>
        <taxon>Gammaproteobacteria</taxon>
        <taxon>Lysobacterales</taxon>
        <taxon>Rhodanobacteraceae</taxon>
        <taxon>Ahniella</taxon>
    </lineage>
</organism>